<dbReference type="Proteomes" id="UP001482620">
    <property type="component" value="Unassembled WGS sequence"/>
</dbReference>
<protein>
    <submittedName>
        <fullName evidence="7">Electroneutral sodium bicarbonate exchanger 1</fullName>
    </submittedName>
</protein>
<keyword evidence="2 5" id="KW-0812">Transmembrane</keyword>
<evidence type="ECO:0000259" key="6">
    <source>
        <dbReference type="Pfam" id="PF00955"/>
    </source>
</evidence>
<comment type="caution">
    <text evidence="7">The sequence shown here is derived from an EMBL/GenBank/DDBJ whole genome shotgun (WGS) entry which is preliminary data.</text>
</comment>
<dbReference type="PANTHER" id="PTHR11453:SF37">
    <property type="entry name" value="ELECTRONEUTRAL SODIUM BICARBONATE EXCHANGER 1"/>
    <property type="match status" value="1"/>
</dbReference>
<keyword evidence="4 5" id="KW-0472">Membrane</keyword>
<dbReference type="EMBL" id="JAHRIQ010000929">
    <property type="protein sequence ID" value="MEQ2221079.1"/>
    <property type="molecule type" value="Genomic_DNA"/>
</dbReference>
<sequence length="172" mass="19921">MFFDRLKLFGMPAKHQPDFIYLRHVPLRKVHLFTLTQLTCLVLLWVIKTSPSAIIFPMMVLALVFIRKLLDLCFSKRELSYLDDLMPEWKKKNLDDASKKLEEESQEMLSLKKDDSATVQIPMEGSRVVQKAHDPKCDPSDINISDEMSKTTVWKSLNSNQKDIRPVAAKKD</sequence>
<evidence type="ECO:0000313" key="8">
    <source>
        <dbReference type="Proteomes" id="UP001482620"/>
    </source>
</evidence>
<keyword evidence="3 5" id="KW-1133">Transmembrane helix</keyword>
<evidence type="ECO:0000256" key="3">
    <source>
        <dbReference type="ARBA" id="ARBA00022989"/>
    </source>
</evidence>
<name>A0ABV0SKL3_9TELE</name>
<evidence type="ECO:0000256" key="2">
    <source>
        <dbReference type="ARBA" id="ARBA00022692"/>
    </source>
</evidence>
<evidence type="ECO:0000313" key="7">
    <source>
        <dbReference type="EMBL" id="MEQ2221079.1"/>
    </source>
</evidence>
<organism evidence="7 8">
    <name type="scientific">Ilyodon furcidens</name>
    <name type="common">goldbreast splitfin</name>
    <dbReference type="NCBI Taxonomy" id="33524"/>
    <lineage>
        <taxon>Eukaryota</taxon>
        <taxon>Metazoa</taxon>
        <taxon>Chordata</taxon>
        <taxon>Craniata</taxon>
        <taxon>Vertebrata</taxon>
        <taxon>Euteleostomi</taxon>
        <taxon>Actinopterygii</taxon>
        <taxon>Neopterygii</taxon>
        <taxon>Teleostei</taxon>
        <taxon>Neoteleostei</taxon>
        <taxon>Acanthomorphata</taxon>
        <taxon>Ovalentaria</taxon>
        <taxon>Atherinomorphae</taxon>
        <taxon>Cyprinodontiformes</taxon>
        <taxon>Goodeidae</taxon>
        <taxon>Ilyodon</taxon>
    </lineage>
</organism>
<dbReference type="InterPro" id="IPR011531">
    <property type="entry name" value="HCO3_transpt-like_TM_dom"/>
</dbReference>
<accession>A0ABV0SKL3</accession>
<evidence type="ECO:0000256" key="4">
    <source>
        <dbReference type="ARBA" id="ARBA00023136"/>
    </source>
</evidence>
<feature type="transmembrane region" description="Helical" evidence="5">
    <location>
        <begin position="53"/>
        <end position="70"/>
    </location>
</feature>
<dbReference type="PANTHER" id="PTHR11453">
    <property type="entry name" value="ANION EXCHANGE PROTEIN"/>
    <property type="match status" value="1"/>
</dbReference>
<reference evidence="7 8" key="1">
    <citation type="submission" date="2021-06" db="EMBL/GenBank/DDBJ databases">
        <authorList>
            <person name="Palmer J.M."/>
        </authorList>
    </citation>
    <scope>NUCLEOTIDE SEQUENCE [LARGE SCALE GENOMIC DNA]</scope>
    <source>
        <strain evidence="8">if_2019</strain>
        <tissue evidence="7">Muscle</tissue>
    </source>
</reference>
<evidence type="ECO:0000256" key="1">
    <source>
        <dbReference type="ARBA" id="ARBA00004141"/>
    </source>
</evidence>
<keyword evidence="8" id="KW-1185">Reference proteome</keyword>
<proteinExistence type="predicted"/>
<dbReference type="Pfam" id="PF00955">
    <property type="entry name" value="HCO3_cotransp"/>
    <property type="match status" value="1"/>
</dbReference>
<evidence type="ECO:0000256" key="5">
    <source>
        <dbReference type="SAM" id="Phobius"/>
    </source>
</evidence>
<feature type="domain" description="Bicarbonate transporter-like transmembrane" evidence="6">
    <location>
        <begin position="2"/>
        <end position="87"/>
    </location>
</feature>
<gene>
    <name evidence="7" type="primary">SLC4A8_2</name>
    <name evidence="7" type="ORF">ILYODFUR_012032</name>
</gene>
<comment type="subcellular location">
    <subcellularLocation>
        <location evidence="1">Membrane</location>
        <topology evidence="1">Multi-pass membrane protein</topology>
    </subcellularLocation>
</comment>
<dbReference type="InterPro" id="IPR003020">
    <property type="entry name" value="HCO3_transpt_euk"/>
</dbReference>